<protein>
    <recommendedName>
        <fullName evidence="3">Restriction endonuclease type IV Mrr domain-containing protein</fullName>
    </recommendedName>
</protein>
<evidence type="ECO:0008006" key="3">
    <source>
        <dbReference type="Google" id="ProtNLM"/>
    </source>
</evidence>
<sequence length="197" mass="23599">MTVGILFLIIGAIVFVFLKNENSPQTTQHYNDYDTDYSSSSDYSPEHEKGEAFEKYVVQKFSRNLFKVKEWRGDKFVNGQYAETTTYPDLTLEFNFRDIAQTFAVECKYRSDYYRDGIEWCKPYQLENYRHYAQRFRMPVFVVIGVGYSPYEPDELYVIPLKALHHTFVTRAFLKNYQKYNFQESNFFFDPQTHTLR</sequence>
<evidence type="ECO:0000313" key="1">
    <source>
        <dbReference type="EMBL" id="MDI9873735.1"/>
    </source>
</evidence>
<name>A0ABT6YXX3_9BACT</name>
<dbReference type="RefSeq" id="WP_283380773.1">
    <property type="nucleotide sequence ID" value="NZ_JASHIE010000002.1"/>
</dbReference>
<dbReference type="Proteomes" id="UP001225761">
    <property type="component" value="Unassembled WGS sequence"/>
</dbReference>
<evidence type="ECO:0000313" key="2">
    <source>
        <dbReference type="Proteomes" id="UP001225761"/>
    </source>
</evidence>
<reference evidence="1 2" key="1">
    <citation type="submission" date="2023-05" db="EMBL/GenBank/DDBJ databases">
        <title>Novel species of genus Flectobacillus isolated from stream in China.</title>
        <authorList>
            <person name="Lu H."/>
        </authorList>
    </citation>
    <scope>NUCLEOTIDE SEQUENCE [LARGE SCALE GENOMIC DNA]</scope>
    <source>
        <strain evidence="1 2">LFS242W</strain>
    </source>
</reference>
<organism evidence="1 2">
    <name type="scientific">Flectobacillus rivi</name>
    <dbReference type="NCBI Taxonomy" id="2984209"/>
    <lineage>
        <taxon>Bacteria</taxon>
        <taxon>Pseudomonadati</taxon>
        <taxon>Bacteroidota</taxon>
        <taxon>Cytophagia</taxon>
        <taxon>Cytophagales</taxon>
        <taxon>Flectobacillaceae</taxon>
        <taxon>Flectobacillus</taxon>
    </lineage>
</organism>
<accession>A0ABT6YXX3</accession>
<comment type="caution">
    <text evidence="1">The sequence shown here is derived from an EMBL/GenBank/DDBJ whole genome shotgun (WGS) entry which is preliminary data.</text>
</comment>
<keyword evidence="2" id="KW-1185">Reference proteome</keyword>
<proteinExistence type="predicted"/>
<dbReference type="EMBL" id="JASHIE010000002">
    <property type="protein sequence ID" value="MDI9873735.1"/>
    <property type="molecule type" value="Genomic_DNA"/>
</dbReference>
<gene>
    <name evidence="1" type="ORF">QM481_04310</name>
</gene>